<accession>A0A7V4KBT2</accession>
<dbReference type="AlphaFoldDB" id="A0A7V4KBT2"/>
<protein>
    <recommendedName>
        <fullName evidence="2">Macro domain-containing protein</fullName>
    </recommendedName>
</protein>
<reference evidence="3" key="1">
    <citation type="journal article" date="2020" name="mSystems">
        <title>Genome- and Community-Level Interaction Insights into Carbon Utilization and Element Cycling Functions of Hydrothermarchaeota in Hydrothermal Sediment.</title>
        <authorList>
            <person name="Zhou Z."/>
            <person name="Liu Y."/>
            <person name="Xu W."/>
            <person name="Pan J."/>
            <person name="Luo Z.H."/>
            <person name="Li M."/>
        </authorList>
    </citation>
    <scope>NUCLEOTIDE SEQUENCE [LARGE SCALE GENOMIC DNA]</scope>
    <source>
        <strain evidence="3">SpSt-61</strain>
    </source>
</reference>
<comment type="caution">
    <text evidence="3">The sequence shown here is derived from an EMBL/GenBank/DDBJ whole genome shotgun (WGS) entry which is preliminary data.</text>
</comment>
<dbReference type="InterPro" id="IPR043472">
    <property type="entry name" value="Macro_dom-like"/>
</dbReference>
<gene>
    <name evidence="3" type="ORF">ENT78_00985</name>
</gene>
<dbReference type="InterPro" id="IPR050892">
    <property type="entry name" value="ADP-ribose_metab_enzymes"/>
</dbReference>
<dbReference type="GO" id="GO:0140291">
    <property type="term" value="P:peptidyl-glutamate ADP-deribosylation"/>
    <property type="evidence" value="ECO:0007669"/>
    <property type="project" value="TreeGrafter"/>
</dbReference>
<comment type="catalytic activity">
    <reaction evidence="1">
        <text>an N-(ADP-alpha-D-ribosyl)-thymidine in DNA + H2O = a thymidine in DNA + ADP-D-ribose</text>
        <dbReference type="Rhea" id="RHEA:71655"/>
        <dbReference type="Rhea" id="RHEA-COMP:13556"/>
        <dbReference type="Rhea" id="RHEA-COMP:18051"/>
        <dbReference type="ChEBI" id="CHEBI:15377"/>
        <dbReference type="ChEBI" id="CHEBI:57967"/>
        <dbReference type="ChEBI" id="CHEBI:137386"/>
        <dbReference type="ChEBI" id="CHEBI:191199"/>
    </reaction>
    <physiologicalReaction direction="left-to-right" evidence="1">
        <dbReference type="Rhea" id="RHEA:71656"/>
    </physiologicalReaction>
</comment>
<feature type="domain" description="Macro" evidence="2">
    <location>
        <begin position="1"/>
        <end position="221"/>
    </location>
</feature>
<dbReference type="SUPFAM" id="SSF52949">
    <property type="entry name" value="Macro domain-like"/>
    <property type="match status" value="1"/>
</dbReference>
<dbReference type="Gene3D" id="3.40.220.10">
    <property type="entry name" value="Leucine Aminopeptidase, subunit E, domain 1"/>
    <property type="match status" value="1"/>
</dbReference>
<dbReference type="PANTHER" id="PTHR12521:SF0">
    <property type="entry name" value="ADP-RIBOSE GLYCOHYDROLASE OARD1"/>
    <property type="match status" value="1"/>
</dbReference>
<sequence>MIIISPFSVFEHIHEVDAIVNTINTKGYMGKGLALEFALRFPKMEEAYKKACQQGIIKPGSVWVYQVEVEYWEDVEAKRERKRKLLKVLNAATKDDFKLPSKMEWIESIVDEIKDMLIRDEIQAVALPKLGAGLGKLQWEAVEEVIVTRLYELDKKIIISLDLLAGEREKLAIELAMREFSGGLFEEPQKKIEMKIRRFREFLSLEGVGKKRYSELVNKYF</sequence>
<proteinExistence type="predicted"/>
<evidence type="ECO:0000256" key="1">
    <source>
        <dbReference type="ARBA" id="ARBA00035885"/>
    </source>
</evidence>
<evidence type="ECO:0000313" key="3">
    <source>
        <dbReference type="EMBL" id="HGU52100.1"/>
    </source>
</evidence>
<dbReference type="PANTHER" id="PTHR12521">
    <property type="entry name" value="PROTEIN C6ORF130"/>
    <property type="match status" value="1"/>
</dbReference>
<name>A0A7V4KBT2_FERPE</name>
<organism evidence="3">
    <name type="scientific">Fervidobacterium pennivorans</name>
    <dbReference type="NCBI Taxonomy" id="93466"/>
    <lineage>
        <taxon>Bacteria</taxon>
        <taxon>Thermotogati</taxon>
        <taxon>Thermotogota</taxon>
        <taxon>Thermotogae</taxon>
        <taxon>Thermotogales</taxon>
        <taxon>Fervidobacteriaceae</taxon>
        <taxon>Fervidobacterium</taxon>
    </lineage>
</organism>
<dbReference type="PROSITE" id="PS51154">
    <property type="entry name" value="MACRO"/>
    <property type="match status" value="1"/>
</dbReference>
<dbReference type="InterPro" id="IPR002589">
    <property type="entry name" value="Macro_dom"/>
</dbReference>
<dbReference type="EMBL" id="DSZZ01000043">
    <property type="protein sequence ID" value="HGU52100.1"/>
    <property type="molecule type" value="Genomic_DNA"/>
</dbReference>
<evidence type="ECO:0000259" key="2">
    <source>
        <dbReference type="PROSITE" id="PS51154"/>
    </source>
</evidence>
<dbReference type="SMART" id="SM00506">
    <property type="entry name" value="A1pp"/>
    <property type="match status" value="1"/>
</dbReference>